<dbReference type="FunFam" id="1.10.10.10:FF:000322">
    <property type="entry name" value="Probable disease resistance protein At1g63360"/>
    <property type="match status" value="1"/>
</dbReference>
<evidence type="ECO:0000256" key="3">
    <source>
        <dbReference type="ARBA" id="ARBA00022821"/>
    </source>
</evidence>
<accession>A0A059BM05</accession>
<evidence type="ECO:0000256" key="2">
    <source>
        <dbReference type="ARBA" id="ARBA00022737"/>
    </source>
</evidence>
<name>A0A059BM05_EUCGR</name>
<dbReference type="SUPFAM" id="SSF52058">
    <property type="entry name" value="L domain-like"/>
    <property type="match status" value="1"/>
</dbReference>
<dbReference type="InterPro" id="IPR032675">
    <property type="entry name" value="LRR_dom_sf"/>
</dbReference>
<keyword evidence="3" id="KW-0611">Plant defense</keyword>
<dbReference type="Gene3D" id="3.80.10.10">
    <property type="entry name" value="Ribonuclease Inhibitor"/>
    <property type="match status" value="1"/>
</dbReference>
<reference evidence="5" key="1">
    <citation type="submission" date="2013-07" db="EMBL/GenBank/DDBJ databases">
        <title>The genome of Eucalyptus grandis.</title>
        <authorList>
            <person name="Schmutz J."/>
            <person name="Hayes R."/>
            <person name="Myburg A."/>
            <person name="Tuskan G."/>
            <person name="Grattapaglia D."/>
            <person name="Rokhsar D.S."/>
        </authorList>
    </citation>
    <scope>NUCLEOTIDE SEQUENCE</scope>
    <source>
        <tissue evidence="5">Leaf extractions</tissue>
    </source>
</reference>
<dbReference type="Gramene" id="KCW67133">
    <property type="protein sequence ID" value="KCW67133"/>
    <property type="gene ID" value="EUGRSUZ_F00918"/>
</dbReference>
<evidence type="ECO:0000313" key="5">
    <source>
        <dbReference type="EMBL" id="KCW67133.1"/>
    </source>
</evidence>
<dbReference type="InterPro" id="IPR036388">
    <property type="entry name" value="WH-like_DNA-bd_sf"/>
</dbReference>
<feature type="domain" description="Disease resistance protein winged helix" evidence="4">
    <location>
        <begin position="60"/>
        <end position="125"/>
    </location>
</feature>
<dbReference type="STRING" id="71139.A0A059BM05"/>
<dbReference type="Gene3D" id="1.10.10.10">
    <property type="entry name" value="Winged helix-like DNA-binding domain superfamily/Winged helix DNA-binding domain"/>
    <property type="match status" value="1"/>
</dbReference>
<protein>
    <recommendedName>
        <fullName evidence="4">Disease resistance protein winged helix domain-containing protein</fullName>
    </recommendedName>
</protein>
<evidence type="ECO:0000256" key="1">
    <source>
        <dbReference type="ARBA" id="ARBA00022614"/>
    </source>
</evidence>
<dbReference type="GO" id="GO:0006952">
    <property type="term" value="P:defense response"/>
    <property type="evidence" value="ECO:0007669"/>
    <property type="project" value="UniProtKB-KW"/>
</dbReference>
<organism evidence="5">
    <name type="scientific">Eucalyptus grandis</name>
    <name type="common">Flooded gum</name>
    <dbReference type="NCBI Taxonomy" id="71139"/>
    <lineage>
        <taxon>Eukaryota</taxon>
        <taxon>Viridiplantae</taxon>
        <taxon>Streptophyta</taxon>
        <taxon>Embryophyta</taxon>
        <taxon>Tracheophyta</taxon>
        <taxon>Spermatophyta</taxon>
        <taxon>Magnoliopsida</taxon>
        <taxon>eudicotyledons</taxon>
        <taxon>Gunneridae</taxon>
        <taxon>Pentapetalae</taxon>
        <taxon>rosids</taxon>
        <taxon>malvids</taxon>
        <taxon>Myrtales</taxon>
        <taxon>Myrtaceae</taxon>
        <taxon>Myrtoideae</taxon>
        <taxon>Eucalypteae</taxon>
        <taxon>Eucalyptus</taxon>
    </lineage>
</organism>
<proteinExistence type="predicted"/>
<evidence type="ECO:0000259" key="4">
    <source>
        <dbReference type="Pfam" id="PF23559"/>
    </source>
</evidence>
<dbReference type="PANTHER" id="PTHR33463:SF179">
    <property type="entry name" value="NB-ARC DOMAIN-CONTAINING PROTEIN"/>
    <property type="match status" value="1"/>
</dbReference>
<dbReference type="InterPro" id="IPR058922">
    <property type="entry name" value="WHD_DRP"/>
</dbReference>
<dbReference type="PANTHER" id="PTHR33463">
    <property type="entry name" value="NB-ARC DOMAIN-CONTAINING PROTEIN-RELATED"/>
    <property type="match status" value="1"/>
</dbReference>
<feature type="non-terminal residue" evidence="5">
    <location>
        <position position="255"/>
    </location>
</feature>
<keyword evidence="2" id="KW-0677">Repeat</keyword>
<dbReference type="OMA" id="NDANEWK"/>
<dbReference type="AlphaFoldDB" id="A0A059BM05"/>
<sequence>MARSMRGVTDVFEWRDSLVKLEESSKGQTDMEKKVLMKLKFSYDRLGNPDVQQCFLSCALYPEDKLIDKFELVEFFIDQGLIDGLNTRRDQYDRGLTILNKLLNVCLLEDHGSKMKMHDLIRDMALHIMSATSIVKAGKWFKSIPSEEYWTDALEKVSLMGSGISEIPLNMSPNCPKLSTLLLNRSWFKGGDLPDSFFKQLCGLKVLNLSGCGLTELPNSISDLVNLRALLLRSCRGFHHIPYLGKLTSLRKLDV</sequence>
<dbReference type="InParanoid" id="A0A059BM05"/>
<dbReference type="Pfam" id="PF23559">
    <property type="entry name" value="WHD_DRP"/>
    <property type="match status" value="1"/>
</dbReference>
<dbReference type="InterPro" id="IPR050905">
    <property type="entry name" value="Plant_NBS-LRR"/>
</dbReference>
<keyword evidence="1" id="KW-0433">Leucine-rich repeat</keyword>
<gene>
    <name evidence="5" type="ORF">EUGRSUZ_F00918</name>
</gene>
<dbReference type="EMBL" id="KK198758">
    <property type="protein sequence ID" value="KCW67133.1"/>
    <property type="molecule type" value="Genomic_DNA"/>
</dbReference>